<protein>
    <submittedName>
        <fullName evidence="2">Uncharacterized protein</fullName>
    </submittedName>
</protein>
<evidence type="ECO:0000313" key="3">
    <source>
        <dbReference type="Proteomes" id="UP000628840"/>
    </source>
</evidence>
<keyword evidence="1" id="KW-0812">Transmembrane</keyword>
<dbReference type="RefSeq" id="WP_188884365.1">
    <property type="nucleotide sequence ID" value="NZ_BMPF01000006.1"/>
</dbReference>
<keyword evidence="1" id="KW-0472">Membrane</keyword>
<dbReference type="SUPFAM" id="SSF46785">
    <property type="entry name" value="Winged helix' DNA-binding domain"/>
    <property type="match status" value="1"/>
</dbReference>
<sequence length="197" mass="20548">MPTRTLGWRAAEAVVLGGFAYVVGFDLALGLAVSLVVLGVNAAELAGERYGHPVVVRQLALAGALLAFAGLAIAAGAVWFLAVALPSVAWFLLDAVAHAVGADAASERDTAAGVEAALSGELLRELRAGPRRPANVAADLDRSPARVRRALDALTERGVVERASAGRYRLAERARRPALADVPARFGARLLVPFRLL</sequence>
<evidence type="ECO:0000256" key="1">
    <source>
        <dbReference type="SAM" id="Phobius"/>
    </source>
</evidence>
<feature type="transmembrane region" description="Helical" evidence="1">
    <location>
        <begin position="12"/>
        <end position="40"/>
    </location>
</feature>
<keyword evidence="1" id="KW-1133">Transmembrane helix</keyword>
<dbReference type="AlphaFoldDB" id="A0A830EYU8"/>
<evidence type="ECO:0000313" key="2">
    <source>
        <dbReference type="EMBL" id="GGL43466.1"/>
    </source>
</evidence>
<organism evidence="2 3">
    <name type="scientific">Halarchaeum grantii</name>
    <dbReference type="NCBI Taxonomy" id="1193105"/>
    <lineage>
        <taxon>Archaea</taxon>
        <taxon>Methanobacteriati</taxon>
        <taxon>Methanobacteriota</taxon>
        <taxon>Stenosarchaea group</taxon>
        <taxon>Halobacteria</taxon>
        <taxon>Halobacteriales</taxon>
        <taxon>Halobacteriaceae</taxon>
    </lineage>
</organism>
<name>A0A830EYU8_9EURY</name>
<comment type="caution">
    <text evidence="2">The sequence shown here is derived from an EMBL/GenBank/DDBJ whole genome shotgun (WGS) entry which is preliminary data.</text>
</comment>
<dbReference type="InterPro" id="IPR036390">
    <property type="entry name" value="WH_DNA-bd_sf"/>
</dbReference>
<dbReference type="Proteomes" id="UP000628840">
    <property type="component" value="Unassembled WGS sequence"/>
</dbReference>
<gene>
    <name evidence="2" type="ORF">GCM10009037_28640</name>
</gene>
<dbReference type="EMBL" id="BMPF01000006">
    <property type="protein sequence ID" value="GGL43466.1"/>
    <property type="molecule type" value="Genomic_DNA"/>
</dbReference>
<proteinExistence type="predicted"/>
<reference evidence="2 3" key="1">
    <citation type="journal article" date="2019" name="Int. J. Syst. Evol. Microbiol.">
        <title>The Global Catalogue of Microorganisms (GCM) 10K type strain sequencing project: providing services to taxonomists for standard genome sequencing and annotation.</title>
        <authorList>
            <consortium name="The Broad Institute Genomics Platform"/>
            <consortium name="The Broad Institute Genome Sequencing Center for Infectious Disease"/>
            <person name="Wu L."/>
            <person name="Ma J."/>
        </authorList>
    </citation>
    <scope>NUCLEOTIDE SEQUENCE [LARGE SCALE GENOMIC DNA]</scope>
    <source>
        <strain evidence="2 3">JCM 19585</strain>
    </source>
</reference>
<accession>A0A830EYU8</accession>
<dbReference type="OrthoDB" id="270446at2157"/>
<feature type="transmembrane region" description="Helical" evidence="1">
    <location>
        <begin position="60"/>
        <end position="85"/>
    </location>
</feature>
<dbReference type="Gene3D" id="1.10.10.10">
    <property type="entry name" value="Winged helix-like DNA-binding domain superfamily/Winged helix DNA-binding domain"/>
    <property type="match status" value="1"/>
</dbReference>
<dbReference type="InterPro" id="IPR036388">
    <property type="entry name" value="WH-like_DNA-bd_sf"/>
</dbReference>
<keyword evidence="3" id="KW-1185">Reference proteome</keyword>